<organism evidence="9 10">
    <name type="scientific">Desulfobotulus alkaliphilus</name>
    <dbReference type="NCBI Taxonomy" id="622671"/>
    <lineage>
        <taxon>Bacteria</taxon>
        <taxon>Pseudomonadati</taxon>
        <taxon>Thermodesulfobacteriota</taxon>
        <taxon>Desulfobacteria</taxon>
        <taxon>Desulfobacterales</taxon>
        <taxon>Desulfobacteraceae</taxon>
        <taxon>Desulfobotulus</taxon>
    </lineage>
</organism>
<accession>A0A562R6Y5</accession>
<keyword evidence="7" id="KW-0175">Coiled coil</keyword>
<dbReference type="Pfam" id="PF03787">
    <property type="entry name" value="RAMPs"/>
    <property type="match status" value="1"/>
</dbReference>
<evidence type="ECO:0000313" key="9">
    <source>
        <dbReference type="EMBL" id="TWI64811.1"/>
    </source>
</evidence>
<dbReference type="GO" id="GO:0003723">
    <property type="term" value="F:RNA binding"/>
    <property type="evidence" value="ECO:0007669"/>
    <property type="project" value="UniProtKB-KW"/>
</dbReference>
<comment type="caution">
    <text evidence="9">The sequence shown here is derived from an EMBL/GenBank/DDBJ whole genome shotgun (WGS) entry which is preliminary data.</text>
</comment>
<reference evidence="9 10" key="1">
    <citation type="submission" date="2019-07" db="EMBL/GenBank/DDBJ databases">
        <title>Genome sequencing of 100 strains of the haloalkaliphilic chemolithoautotrophic sulfur-oxidizing bacterium Thioalkalivibrio.</title>
        <authorList>
            <person name="Muyzer G."/>
        </authorList>
    </citation>
    <scope>NUCLEOTIDE SEQUENCE [LARGE SCALE GENOMIC DNA]</scope>
    <source>
        <strain evidence="9 10">ASO4-4</strain>
    </source>
</reference>
<dbReference type="OrthoDB" id="24360at2"/>
<evidence type="ECO:0000256" key="5">
    <source>
        <dbReference type="ARBA" id="ARBA00023118"/>
    </source>
</evidence>
<gene>
    <name evidence="9" type="ORF">LZ24_03118</name>
</gene>
<protein>
    <recommendedName>
        <fullName evidence="3">CRISPR system Cms protein Csm5</fullName>
    </recommendedName>
    <alternativeName>
        <fullName evidence="6">CRISPR type III A-associated protein Csm5</fullName>
    </alternativeName>
</protein>
<dbReference type="Proteomes" id="UP000318307">
    <property type="component" value="Unassembled WGS sequence"/>
</dbReference>
<evidence type="ECO:0000256" key="7">
    <source>
        <dbReference type="SAM" id="Coils"/>
    </source>
</evidence>
<sequence length="494" mass="56117">MKKVYSVKLKTLTPIHIGCDAVYEPMQFRMDENSSEMVLFDAAGWLAALDDSDRKRFSETAKKGTMVSLVELMKFVNSRPAEGRRVKVASGILENHKRVLNLSLNEQSIRREFNQSQIRRTSFRSTDNRPVIPGTAVKGAIRTAWLNAMQNIKQLRKDERMRDRDLQNHLMDYRLIAEDPFRLVKVSDFQPVGDAKTEIVYAVNFKRKGEQGRGVPQMLEVVSYGQIFSGTITVEEKSHERTPISNPVNAEDLLRAVAAFFTKGLERENQILMQMGNRNQINRESPMPICIGFHSGAENMTVEGHRNIRILGGRGRPDRFDSQGTTIWLTAQKKTGPGSLPMGWCGLEIMDDKGMMFLDADEKSWRMAQEQSRLARLDEIRDAEEKIREEQARLEAAAEARRLEEIKKQEEAQRLEALGPVDRAIAELESGTLSDDAIASLMRNELETSEPEDAKRLALALKACLEARGEWDVKKKAKAKFARKQKIRQVLGEI</sequence>
<evidence type="ECO:0000256" key="3">
    <source>
        <dbReference type="ARBA" id="ARBA00016113"/>
    </source>
</evidence>
<evidence type="ECO:0000259" key="8">
    <source>
        <dbReference type="Pfam" id="PF03787"/>
    </source>
</evidence>
<keyword evidence="10" id="KW-1185">Reference proteome</keyword>
<dbReference type="RefSeq" id="WP_144686604.1">
    <property type="nucleotide sequence ID" value="NZ_VLLC01000040.1"/>
</dbReference>
<evidence type="ECO:0000256" key="6">
    <source>
        <dbReference type="ARBA" id="ARBA00031720"/>
    </source>
</evidence>
<evidence type="ECO:0000256" key="1">
    <source>
        <dbReference type="ARBA" id="ARBA00003088"/>
    </source>
</evidence>
<dbReference type="AlphaFoldDB" id="A0A562R6Y5"/>
<feature type="coiled-coil region" evidence="7">
    <location>
        <begin position="377"/>
        <end position="413"/>
    </location>
</feature>
<dbReference type="PANTHER" id="PTHR38007:SF1">
    <property type="entry name" value="CRISPR SYSTEM CMS PROTEIN CSM5"/>
    <property type="match status" value="1"/>
</dbReference>
<dbReference type="NCBIfam" id="TIGR01899">
    <property type="entry name" value="cas_TM1807_csm5"/>
    <property type="match status" value="1"/>
</dbReference>
<evidence type="ECO:0000256" key="4">
    <source>
        <dbReference type="ARBA" id="ARBA00022884"/>
    </source>
</evidence>
<keyword evidence="5" id="KW-0051">Antiviral defense</keyword>
<feature type="domain" description="CRISPR type III-associated protein" evidence="8">
    <location>
        <begin position="8"/>
        <end position="208"/>
    </location>
</feature>
<proteinExistence type="inferred from homology"/>
<dbReference type="EMBL" id="VLLC01000040">
    <property type="protein sequence ID" value="TWI64811.1"/>
    <property type="molecule type" value="Genomic_DNA"/>
</dbReference>
<evidence type="ECO:0000313" key="10">
    <source>
        <dbReference type="Proteomes" id="UP000318307"/>
    </source>
</evidence>
<dbReference type="InterPro" id="IPR010173">
    <property type="entry name" value="CRISPR-assoc_Csm5"/>
</dbReference>
<evidence type="ECO:0000256" key="2">
    <source>
        <dbReference type="ARBA" id="ARBA00006680"/>
    </source>
</evidence>
<keyword evidence="4" id="KW-0694">RNA-binding</keyword>
<comment type="function">
    <text evidence="1">This subunit might be involved in maturation of a crRNA intermediate to its mature form.</text>
</comment>
<dbReference type="PANTHER" id="PTHR38007">
    <property type="entry name" value="CRISPR SYSTEM CMS PROTEIN CSM5"/>
    <property type="match status" value="1"/>
</dbReference>
<comment type="similarity">
    <text evidence="2">Belongs to the CRISPR-associated Csm5 family.</text>
</comment>
<name>A0A562R6Y5_9BACT</name>
<dbReference type="InterPro" id="IPR005537">
    <property type="entry name" value="RAMP_III_fam"/>
</dbReference>
<dbReference type="GO" id="GO:0051607">
    <property type="term" value="P:defense response to virus"/>
    <property type="evidence" value="ECO:0007669"/>
    <property type="project" value="UniProtKB-KW"/>
</dbReference>